<dbReference type="AlphaFoldDB" id="K3ZPD5"/>
<protein>
    <submittedName>
        <fullName evidence="1">Uncharacterized protein</fullName>
    </submittedName>
</protein>
<dbReference type="HOGENOM" id="CLU_2908395_0_0_1"/>
<reference evidence="2" key="1">
    <citation type="journal article" date="2012" name="Nat. Biotechnol.">
        <title>Reference genome sequence of the model plant Setaria.</title>
        <authorList>
            <person name="Bennetzen J.L."/>
            <person name="Schmutz J."/>
            <person name="Wang H."/>
            <person name="Percifield R."/>
            <person name="Hawkins J."/>
            <person name="Pontaroli A.C."/>
            <person name="Estep M."/>
            <person name="Feng L."/>
            <person name="Vaughn J.N."/>
            <person name="Grimwood J."/>
            <person name="Jenkins J."/>
            <person name="Barry K."/>
            <person name="Lindquist E."/>
            <person name="Hellsten U."/>
            <person name="Deshpande S."/>
            <person name="Wang X."/>
            <person name="Wu X."/>
            <person name="Mitros T."/>
            <person name="Triplett J."/>
            <person name="Yang X."/>
            <person name="Ye C.Y."/>
            <person name="Mauro-Herrera M."/>
            <person name="Wang L."/>
            <person name="Li P."/>
            <person name="Sharma M."/>
            <person name="Sharma R."/>
            <person name="Ronald P.C."/>
            <person name="Panaud O."/>
            <person name="Kellogg E.A."/>
            <person name="Brutnell T.P."/>
            <person name="Doust A.N."/>
            <person name="Tuskan G.A."/>
            <person name="Rokhsar D."/>
            <person name="Devos K.M."/>
        </authorList>
    </citation>
    <scope>NUCLEOTIDE SEQUENCE [LARGE SCALE GENOMIC DNA]</scope>
    <source>
        <strain evidence="2">cv. Yugu1</strain>
    </source>
</reference>
<evidence type="ECO:0000313" key="2">
    <source>
        <dbReference type="Proteomes" id="UP000004995"/>
    </source>
</evidence>
<keyword evidence="2" id="KW-1185">Reference proteome</keyword>
<accession>K3ZPD5</accession>
<dbReference type="EnsemblPlants" id="KQK95205">
    <property type="protein sequence ID" value="KQK95205"/>
    <property type="gene ID" value="SETIT_028465mg"/>
</dbReference>
<organism evidence="1 2">
    <name type="scientific">Setaria italica</name>
    <name type="common">Foxtail millet</name>
    <name type="synonym">Panicum italicum</name>
    <dbReference type="NCBI Taxonomy" id="4555"/>
    <lineage>
        <taxon>Eukaryota</taxon>
        <taxon>Viridiplantae</taxon>
        <taxon>Streptophyta</taxon>
        <taxon>Embryophyta</taxon>
        <taxon>Tracheophyta</taxon>
        <taxon>Spermatophyta</taxon>
        <taxon>Magnoliopsida</taxon>
        <taxon>Liliopsida</taxon>
        <taxon>Poales</taxon>
        <taxon>Poaceae</taxon>
        <taxon>PACMAD clade</taxon>
        <taxon>Panicoideae</taxon>
        <taxon>Panicodae</taxon>
        <taxon>Paniceae</taxon>
        <taxon>Cenchrinae</taxon>
        <taxon>Setaria</taxon>
    </lineage>
</organism>
<dbReference type="InParanoid" id="K3ZPD5"/>
<name>K3ZPD5_SETIT</name>
<sequence>MHMLVNRTPFVRFRLCGLYAKRRAMLSTKVFWIYPGGQWHLRLMGPEITSSTALESACWVGG</sequence>
<dbReference type="Proteomes" id="UP000004995">
    <property type="component" value="Unassembled WGS sequence"/>
</dbReference>
<dbReference type="EMBL" id="AGNK02005100">
    <property type="status" value="NOT_ANNOTATED_CDS"/>
    <property type="molecule type" value="Genomic_DNA"/>
</dbReference>
<dbReference type="Gramene" id="KQK95205">
    <property type="protein sequence ID" value="KQK95205"/>
    <property type="gene ID" value="SETIT_028465mg"/>
</dbReference>
<reference evidence="1" key="2">
    <citation type="submission" date="2018-08" db="UniProtKB">
        <authorList>
            <consortium name="EnsemblPlants"/>
        </authorList>
    </citation>
    <scope>IDENTIFICATION</scope>
    <source>
        <strain evidence="1">Yugu1</strain>
    </source>
</reference>
<proteinExistence type="predicted"/>
<evidence type="ECO:0000313" key="1">
    <source>
        <dbReference type="EnsemblPlants" id="KQK95205"/>
    </source>
</evidence>